<reference evidence="3" key="1">
    <citation type="submission" date="2021-02" db="EMBL/GenBank/DDBJ databases">
        <authorList>
            <person name="Nowell W R."/>
        </authorList>
    </citation>
    <scope>NUCLEOTIDE SEQUENCE</scope>
</reference>
<proteinExistence type="predicted"/>
<dbReference type="FunFam" id="3.10.20.90:FF:000222">
    <property type="entry name" value="Polyubiquitin 5"/>
    <property type="match status" value="1"/>
</dbReference>
<accession>A0A813UR59</accession>
<evidence type="ECO:0000256" key="1">
    <source>
        <dbReference type="SAM" id="MobiDB-lite"/>
    </source>
</evidence>
<dbReference type="InterPro" id="IPR019956">
    <property type="entry name" value="Ubiquitin_dom"/>
</dbReference>
<dbReference type="InterPro" id="IPR050158">
    <property type="entry name" value="Ubiquitin_ubiquitin-like"/>
</dbReference>
<comment type="caution">
    <text evidence="3">The sequence shown here is derived from an EMBL/GenBank/DDBJ whole genome shotgun (WGS) entry which is preliminary data.</text>
</comment>
<dbReference type="SMART" id="SM00213">
    <property type="entry name" value="UBQ"/>
    <property type="match status" value="1"/>
</dbReference>
<dbReference type="Gene3D" id="3.10.20.90">
    <property type="entry name" value="Phosphatidylinositol 3-kinase Catalytic Subunit, Chain A, domain 1"/>
    <property type="match status" value="1"/>
</dbReference>
<evidence type="ECO:0000313" key="4">
    <source>
        <dbReference type="Proteomes" id="UP000663864"/>
    </source>
</evidence>
<feature type="domain" description="Ubiquitin-like" evidence="2">
    <location>
        <begin position="162"/>
        <end position="237"/>
    </location>
</feature>
<dbReference type="AlphaFoldDB" id="A0A813UR59"/>
<dbReference type="PROSITE" id="PS00018">
    <property type="entry name" value="EF_HAND_1"/>
    <property type="match status" value="1"/>
</dbReference>
<dbReference type="InterPro" id="IPR000626">
    <property type="entry name" value="Ubiquitin-like_dom"/>
</dbReference>
<dbReference type="EMBL" id="CAJNOT010000087">
    <property type="protein sequence ID" value="CAF0830426.1"/>
    <property type="molecule type" value="Genomic_DNA"/>
</dbReference>
<organism evidence="3 4">
    <name type="scientific">Rotaria sordida</name>
    <dbReference type="NCBI Taxonomy" id="392033"/>
    <lineage>
        <taxon>Eukaryota</taxon>
        <taxon>Metazoa</taxon>
        <taxon>Spiralia</taxon>
        <taxon>Gnathifera</taxon>
        <taxon>Rotifera</taxon>
        <taxon>Eurotatoria</taxon>
        <taxon>Bdelloidea</taxon>
        <taxon>Philodinida</taxon>
        <taxon>Philodinidae</taxon>
        <taxon>Rotaria</taxon>
    </lineage>
</organism>
<evidence type="ECO:0000313" key="3">
    <source>
        <dbReference type="EMBL" id="CAF0830426.1"/>
    </source>
</evidence>
<feature type="region of interest" description="Disordered" evidence="1">
    <location>
        <begin position="318"/>
        <end position="339"/>
    </location>
</feature>
<dbReference type="InterPro" id="IPR029071">
    <property type="entry name" value="Ubiquitin-like_domsf"/>
</dbReference>
<name>A0A813UR59_9BILA</name>
<dbReference type="InterPro" id="IPR018247">
    <property type="entry name" value="EF_Hand_1_Ca_BS"/>
</dbReference>
<evidence type="ECO:0000259" key="2">
    <source>
        <dbReference type="PROSITE" id="PS50053"/>
    </source>
</evidence>
<feature type="compositionally biased region" description="Acidic residues" evidence="1">
    <location>
        <begin position="321"/>
        <end position="339"/>
    </location>
</feature>
<gene>
    <name evidence="3" type="ORF">ZHD862_LOCUS3849</name>
</gene>
<dbReference type="PANTHER" id="PTHR10666">
    <property type="entry name" value="UBIQUITIN"/>
    <property type="match status" value="1"/>
</dbReference>
<dbReference type="Proteomes" id="UP000663864">
    <property type="component" value="Unassembled WGS sequence"/>
</dbReference>
<dbReference type="Pfam" id="PF00240">
    <property type="entry name" value="ubiquitin"/>
    <property type="match status" value="1"/>
</dbReference>
<dbReference type="PROSITE" id="PS50053">
    <property type="entry name" value="UBIQUITIN_2"/>
    <property type="match status" value="1"/>
</dbReference>
<dbReference type="SUPFAM" id="SSF54236">
    <property type="entry name" value="Ubiquitin-like"/>
    <property type="match status" value="1"/>
</dbReference>
<dbReference type="PRINTS" id="PR00348">
    <property type="entry name" value="UBIQUITIN"/>
</dbReference>
<protein>
    <recommendedName>
        <fullName evidence="2">Ubiquitin-like domain-containing protein</fullName>
    </recommendedName>
</protein>
<sequence length="339" mass="38902">MLQMENILDNQWKTEKKIQNELKSRSLTFIDPYGNRTVNKYMDHESINKVLRKYKRDYVPKYLQEWTKIGTMNENIISSLNECELKSTVSNYVNGHQFITYELKSCTINQSVKPSRKDWTDGTPLKSEDTIMSSQLYQNNCFIMTKITNQKCGAINSSIMHFQIFVKTLTGKTVTYNVNSKMDIATVKELIQDSEGISPDQQRLIFRGMQLEDGRTLSDYSIPKEGTLHLVLRLRGGMYHFTSGRQDFRNLPNSSADAVKNVLAFKVKDMDHTQHVSPSELQNFILQAQAILSTLCREVAGFSISHNIPNLKTIILRTPTDNEDSNDDKDDDDDTSNDQ</sequence>